<evidence type="ECO:0000256" key="1">
    <source>
        <dbReference type="SAM" id="MobiDB-lite"/>
    </source>
</evidence>
<reference evidence="3" key="2">
    <citation type="submission" date="2016-11" db="UniProtKB">
        <authorList>
            <consortium name="WormBaseParasite"/>
        </authorList>
    </citation>
    <scope>IDENTIFICATION</scope>
</reference>
<accession>A0A1I7VXQ3</accession>
<dbReference type="AlphaFoldDB" id="A0A1I7VXQ3"/>
<proteinExistence type="predicted"/>
<name>A0A1I7VXQ3_LOALO</name>
<organism evidence="2 3">
    <name type="scientific">Loa loa</name>
    <name type="common">Eye worm</name>
    <name type="synonym">Filaria loa</name>
    <dbReference type="NCBI Taxonomy" id="7209"/>
    <lineage>
        <taxon>Eukaryota</taxon>
        <taxon>Metazoa</taxon>
        <taxon>Ecdysozoa</taxon>
        <taxon>Nematoda</taxon>
        <taxon>Chromadorea</taxon>
        <taxon>Rhabditida</taxon>
        <taxon>Spirurina</taxon>
        <taxon>Spiruromorpha</taxon>
        <taxon>Filarioidea</taxon>
        <taxon>Onchocercidae</taxon>
        <taxon>Loa</taxon>
    </lineage>
</organism>
<protein>
    <submittedName>
        <fullName evidence="3">Uncharacterized protein</fullName>
    </submittedName>
</protein>
<keyword evidence="2" id="KW-1185">Reference proteome</keyword>
<feature type="region of interest" description="Disordered" evidence="1">
    <location>
        <begin position="60"/>
        <end position="101"/>
    </location>
</feature>
<sequence length="101" mass="11582">MYFGKLHVAVLDKKDLSQPCARIEKSSIARVMLMQNSPAKRCCFCFGAFRGRRLLPSSRDRRRHSYNQELGGRHFREGREGENNVDPIRPFAVGSYDDGGY</sequence>
<dbReference type="Proteomes" id="UP000095285">
    <property type="component" value="Unassembled WGS sequence"/>
</dbReference>
<dbReference type="WBParaSite" id="EN70_7439">
    <property type="protein sequence ID" value="EN70_7439"/>
    <property type="gene ID" value="EN70_7439"/>
</dbReference>
<evidence type="ECO:0000313" key="2">
    <source>
        <dbReference type="Proteomes" id="UP000095285"/>
    </source>
</evidence>
<evidence type="ECO:0000313" key="3">
    <source>
        <dbReference type="WBParaSite" id="EN70_7439"/>
    </source>
</evidence>
<reference evidence="2" key="1">
    <citation type="submission" date="2012-04" db="EMBL/GenBank/DDBJ databases">
        <title>The Genome Sequence of Loa loa.</title>
        <authorList>
            <consortium name="The Broad Institute Genome Sequencing Platform"/>
            <consortium name="Broad Institute Genome Sequencing Center for Infectious Disease"/>
            <person name="Nutman T.B."/>
            <person name="Fink D.L."/>
            <person name="Russ C."/>
            <person name="Young S."/>
            <person name="Zeng Q."/>
            <person name="Gargeya S."/>
            <person name="Alvarado L."/>
            <person name="Berlin A."/>
            <person name="Chapman S.B."/>
            <person name="Chen Z."/>
            <person name="Freedman E."/>
            <person name="Gellesch M."/>
            <person name="Goldberg J."/>
            <person name="Griggs A."/>
            <person name="Gujja S."/>
            <person name="Heilman E.R."/>
            <person name="Heiman D."/>
            <person name="Howarth C."/>
            <person name="Mehta T."/>
            <person name="Neiman D."/>
            <person name="Pearson M."/>
            <person name="Roberts A."/>
            <person name="Saif S."/>
            <person name="Shea T."/>
            <person name="Shenoy N."/>
            <person name="Sisk P."/>
            <person name="Stolte C."/>
            <person name="Sykes S."/>
            <person name="White J."/>
            <person name="Yandava C."/>
            <person name="Haas B."/>
            <person name="Henn M.R."/>
            <person name="Nusbaum C."/>
            <person name="Birren B."/>
        </authorList>
    </citation>
    <scope>NUCLEOTIDE SEQUENCE [LARGE SCALE GENOMIC DNA]</scope>
</reference>
<feature type="compositionally biased region" description="Basic and acidic residues" evidence="1">
    <location>
        <begin position="71"/>
        <end position="82"/>
    </location>
</feature>